<dbReference type="RefSeq" id="YP_009252305.1">
    <property type="nucleotide sequence ID" value="NC_030119.1"/>
</dbReference>
<dbReference type="Proteomes" id="UP000202131">
    <property type="component" value="Segment"/>
</dbReference>
<dbReference type="Pfam" id="PF23784">
    <property type="entry name" value="Smaco_capsid"/>
    <property type="match status" value="1"/>
</dbReference>
<dbReference type="OrthoDB" id="16292at10239"/>
<dbReference type="InterPro" id="IPR057000">
    <property type="entry name" value="Smaco_capsid"/>
</dbReference>
<evidence type="ECO:0000313" key="2">
    <source>
        <dbReference type="Proteomes" id="UP000202131"/>
    </source>
</evidence>
<proteinExistence type="predicted"/>
<dbReference type="KEGG" id="vg:27815398"/>
<sequence length="348" mass="37819">MPTITVRETYDLSTAPNRLGLIGIHTPGSAIIRKLYPGLWLNYNKVKVNSCNVALACASLLPADPLQIGVEAGDIAPQDLFNPILYRACSTDSFNTILNRMYGTDSMFNLQDGSIAFAGGTNPGDPFPSASDTVSEDVYYGLLSESGWKKAMPQSGLVMRNLVPLVYNVISNYGNGAKLDGPSEPNDYKQVVAVPSGSGGSQSEFRLASIFRGHSFPMPALPTARGLVQDVVGYQDTSSSAQSTVDNSWSFPYFPPTLIPKTYVGCVIIPPSKLHRLYFRMTISWSVSFFEPISIVERGRLTEISQVGIATYGSSYNFGESKDLEDKLTNIESTVDTLDVDAKMIMQS</sequence>
<protein>
    <submittedName>
        <fullName evidence="1">Putative capsid protein</fullName>
    </submittedName>
</protein>
<dbReference type="EMBL" id="KT862218">
    <property type="protein sequence ID" value="ANC51524.1"/>
    <property type="molecule type" value="Genomic_DNA"/>
</dbReference>
<dbReference type="GeneID" id="27815398"/>
<evidence type="ECO:0000313" key="1">
    <source>
        <dbReference type="EMBL" id="ANC51524.1"/>
    </source>
</evidence>
<name>A0A160HWH2_9VIRU</name>
<organism evidence="1 2">
    <name type="scientific">Bovine faeces associated smacovirus 2</name>
    <dbReference type="NCBI Taxonomy" id="1843750"/>
    <lineage>
        <taxon>Viruses</taxon>
        <taxon>Monodnaviria</taxon>
        <taxon>Shotokuvirae</taxon>
        <taxon>Cressdnaviricota</taxon>
        <taxon>Arfiviricetes</taxon>
        <taxon>Cremevirales</taxon>
        <taxon>Smacoviridae</taxon>
        <taxon>Porprismacovirus</taxon>
        <taxon>Porprismacovirus bovas1</taxon>
    </lineage>
</organism>
<keyword evidence="2" id="KW-1185">Reference proteome</keyword>
<reference evidence="1 2" key="1">
    <citation type="journal article" date="2016" name="Infect. Genet. Evol.">
        <title>Circular replication-associated protein encoding DNA viruses identified in the faecal matter of various animals in New Zealand.</title>
        <authorList>
            <person name="Steel O."/>
            <person name="Kraberger S."/>
            <person name="Sikorski A."/>
            <person name="Young L.M."/>
            <person name="Catchpole R.J."/>
            <person name="Stevens A.J."/>
            <person name="Ladley J.J."/>
            <person name="Coray D.S."/>
            <person name="Stainton D."/>
            <person name="Dayaram A."/>
            <person name="Julian L."/>
            <person name="van Bysterveldt K."/>
            <person name="Varsani A."/>
        </authorList>
    </citation>
    <scope>NUCLEOTIDE SEQUENCE [LARGE SCALE GENOMIC DNA]</scope>
</reference>
<accession>A0A160HWH2</accession>